<proteinExistence type="predicted"/>
<dbReference type="InterPro" id="IPR000034">
    <property type="entry name" value="Laminin_IV"/>
</dbReference>
<organism evidence="6 7">
    <name type="scientific">Cirrhinus mrigala</name>
    <name type="common">Mrigala</name>
    <dbReference type="NCBI Taxonomy" id="683832"/>
    <lineage>
        <taxon>Eukaryota</taxon>
        <taxon>Metazoa</taxon>
        <taxon>Chordata</taxon>
        <taxon>Craniata</taxon>
        <taxon>Vertebrata</taxon>
        <taxon>Euteleostomi</taxon>
        <taxon>Actinopterygii</taxon>
        <taxon>Neopterygii</taxon>
        <taxon>Teleostei</taxon>
        <taxon>Ostariophysi</taxon>
        <taxon>Cypriniformes</taxon>
        <taxon>Cyprinidae</taxon>
        <taxon>Labeoninae</taxon>
        <taxon>Labeonini</taxon>
        <taxon>Cirrhinus</taxon>
    </lineage>
</organism>
<keyword evidence="1" id="KW-0732">Signal</keyword>
<dbReference type="Pfam" id="PF00052">
    <property type="entry name" value="Laminin_B"/>
    <property type="match status" value="1"/>
</dbReference>
<keyword evidence="7" id="KW-1185">Reference proteome</keyword>
<dbReference type="EMBL" id="JAMKFB020000024">
    <property type="protein sequence ID" value="KAL0156028.1"/>
    <property type="molecule type" value="Genomic_DNA"/>
</dbReference>
<dbReference type="Proteomes" id="UP001529510">
    <property type="component" value="Unassembled WGS sequence"/>
</dbReference>
<evidence type="ECO:0000313" key="7">
    <source>
        <dbReference type="Proteomes" id="UP001529510"/>
    </source>
</evidence>
<dbReference type="SMART" id="SM00281">
    <property type="entry name" value="LamB"/>
    <property type="match status" value="1"/>
</dbReference>
<evidence type="ECO:0000256" key="3">
    <source>
        <dbReference type="ARBA" id="ARBA00023157"/>
    </source>
</evidence>
<sequence length="104" mass="11436">MLSYGGSLSYTVAFSAVDGVGLANHEPQVLMRGGHLRKLVIYTDLTAPENGVRTRQEVPLTEHKWKYFNSVSDEAVSHADFMSVLSNVEYIIIKASYGSGLQQS</sequence>
<keyword evidence="2" id="KW-0677">Repeat</keyword>
<evidence type="ECO:0000256" key="2">
    <source>
        <dbReference type="ARBA" id="ARBA00022737"/>
    </source>
</evidence>
<feature type="domain" description="Laminin IV type A" evidence="5">
    <location>
        <begin position="1"/>
        <end position="104"/>
    </location>
</feature>
<gene>
    <name evidence="6" type="ORF">M9458_047274</name>
</gene>
<dbReference type="AlphaFoldDB" id="A0ABD0N383"/>
<feature type="non-terminal residue" evidence="6">
    <location>
        <position position="104"/>
    </location>
</feature>
<name>A0ABD0N383_CIRMR</name>
<evidence type="ECO:0000313" key="6">
    <source>
        <dbReference type="EMBL" id="KAL0156028.1"/>
    </source>
</evidence>
<comment type="caution">
    <text evidence="6">The sequence shown here is derived from an EMBL/GenBank/DDBJ whole genome shotgun (WGS) entry which is preliminary data.</text>
</comment>
<keyword evidence="4" id="KW-0325">Glycoprotein</keyword>
<reference evidence="6 7" key="1">
    <citation type="submission" date="2024-05" db="EMBL/GenBank/DDBJ databases">
        <title>Genome sequencing and assembly of Indian major carp, Cirrhinus mrigala (Hamilton, 1822).</title>
        <authorList>
            <person name="Mohindra V."/>
            <person name="Chowdhury L.M."/>
            <person name="Lal K."/>
            <person name="Jena J.K."/>
        </authorList>
    </citation>
    <scope>NUCLEOTIDE SEQUENCE [LARGE SCALE GENOMIC DNA]</scope>
    <source>
        <strain evidence="6">CM1030</strain>
        <tissue evidence="6">Blood</tissue>
    </source>
</reference>
<accession>A0ABD0N383</accession>
<evidence type="ECO:0000256" key="4">
    <source>
        <dbReference type="ARBA" id="ARBA00023180"/>
    </source>
</evidence>
<protein>
    <recommendedName>
        <fullName evidence="5">Laminin IV type A domain-containing protein</fullName>
    </recommendedName>
</protein>
<keyword evidence="3" id="KW-1015">Disulfide bond</keyword>
<evidence type="ECO:0000259" key="5">
    <source>
        <dbReference type="PROSITE" id="PS51115"/>
    </source>
</evidence>
<dbReference type="PROSITE" id="PS51115">
    <property type="entry name" value="LAMININ_IVA"/>
    <property type="match status" value="1"/>
</dbReference>
<evidence type="ECO:0000256" key="1">
    <source>
        <dbReference type="ARBA" id="ARBA00022729"/>
    </source>
</evidence>